<proteinExistence type="predicted"/>
<accession>A0A0F9EQM1</accession>
<evidence type="ECO:0000313" key="1">
    <source>
        <dbReference type="EMBL" id="KKL47195.1"/>
    </source>
</evidence>
<sequence>MGKALEILTGRVVAPSSTLTALTMSSGDVLSIRNAPIDSLIMLLQAWADNQTSGTLRIRSPRMHDNVEGLRLDVLASEVKPLLPRRIVQPLFPQDELTVQLSGSATGGDIESAALLVYYDNLPGIAARLIDVPTLLANMVHVLTVENTLALSTTGGYTGEEALTAEFDQLKANTDYALLGYLVDAEC</sequence>
<organism evidence="1">
    <name type="scientific">marine sediment metagenome</name>
    <dbReference type="NCBI Taxonomy" id="412755"/>
    <lineage>
        <taxon>unclassified sequences</taxon>
        <taxon>metagenomes</taxon>
        <taxon>ecological metagenomes</taxon>
    </lineage>
</organism>
<comment type="caution">
    <text evidence="1">The sequence shown here is derived from an EMBL/GenBank/DDBJ whole genome shotgun (WGS) entry which is preliminary data.</text>
</comment>
<protein>
    <submittedName>
        <fullName evidence="1">Uncharacterized protein</fullName>
    </submittedName>
</protein>
<reference evidence="1" key="1">
    <citation type="journal article" date="2015" name="Nature">
        <title>Complex archaea that bridge the gap between prokaryotes and eukaryotes.</title>
        <authorList>
            <person name="Spang A."/>
            <person name="Saw J.H."/>
            <person name="Jorgensen S.L."/>
            <person name="Zaremba-Niedzwiedzka K."/>
            <person name="Martijn J."/>
            <person name="Lind A.E."/>
            <person name="van Eijk R."/>
            <person name="Schleper C."/>
            <person name="Guy L."/>
            <person name="Ettema T.J."/>
        </authorList>
    </citation>
    <scope>NUCLEOTIDE SEQUENCE</scope>
</reference>
<gene>
    <name evidence="1" type="ORF">LCGC14_2337990</name>
</gene>
<name>A0A0F9EQM1_9ZZZZ</name>
<dbReference type="EMBL" id="LAZR01033755">
    <property type="protein sequence ID" value="KKL47195.1"/>
    <property type="molecule type" value="Genomic_DNA"/>
</dbReference>
<feature type="non-terminal residue" evidence="1">
    <location>
        <position position="187"/>
    </location>
</feature>
<dbReference type="AlphaFoldDB" id="A0A0F9EQM1"/>